<dbReference type="Proteomes" id="UP000278807">
    <property type="component" value="Unassembled WGS sequence"/>
</dbReference>
<dbReference type="PANTHER" id="PTHR12176">
    <property type="entry name" value="SAM-DEPENDENT METHYLTRANSFERASE SUPERFAMILY PROTEIN"/>
    <property type="match status" value="1"/>
</dbReference>
<dbReference type="WBParaSite" id="HNAJ_0000888901-mRNA-1">
    <property type="protein sequence ID" value="HNAJ_0000888901-mRNA-1"/>
    <property type="gene ID" value="HNAJ_0000888901"/>
</dbReference>
<gene>
    <name evidence="6" type="ORF">HNAJ_LOCUS8885</name>
</gene>
<accession>A0A0R3TND7</accession>
<evidence type="ECO:0000259" key="5">
    <source>
        <dbReference type="Pfam" id="PF13847"/>
    </source>
</evidence>
<reference evidence="8" key="1">
    <citation type="submission" date="2017-02" db="UniProtKB">
        <authorList>
            <consortium name="WormBaseParasite"/>
        </authorList>
    </citation>
    <scope>IDENTIFICATION</scope>
</reference>
<dbReference type="SUPFAM" id="SSF53335">
    <property type="entry name" value="S-adenosyl-L-methionine-dependent methyltransferases"/>
    <property type="match status" value="1"/>
</dbReference>
<dbReference type="AlphaFoldDB" id="A0A0R3TND7"/>
<evidence type="ECO:0000256" key="1">
    <source>
        <dbReference type="ARBA" id="ARBA00008361"/>
    </source>
</evidence>
<reference evidence="6 7" key="2">
    <citation type="submission" date="2018-11" db="EMBL/GenBank/DDBJ databases">
        <authorList>
            <consortium name="Pathogen Informatics"/>
        </authorList>
    </citation>
    <scope>NUCLEOTIDE SEQUENCE [LARGE SCALE GENOMIC DNA]</scope>
</reference>
<dbReference type="InterPro" id="IPR029063">
    <property type="entry name" value="SAM-dependent_MTases_sf"/>
</dbReference>
<dbReference type="InterPro" id="IPR051419">
    <property type="entry name" value="Lys/N-term_MeTrsfase_sf"/>
</dbReference>
<feature type="domain" description="Methyltransferase" evidence="5">
    <location>
        <begin position="48"/>
        <end position="177"/>
    </location>
</feature>
<evidence type="ECO:0000313" key="7">
    <source>
        <dbReference type="Proteomes" id="UP000278807"/>
    </source>
</evidence>
<dbReference type="GO" id="GO:0008168">
    <property type="term" value="F:methyltransferase activity"/>
    <property type="evidence" value="ECO:0007669"/>
    <property type="project" value="UniProtKB-KW"/>
</dbReference>
<keyword evidence="3" id="KW-0808">Transferase</keyword>
<comment type="similarity">
    <text evidence="1">Belongs to the methyltransferase superfamily.</text>
</comment>
<keyword evidence="4" id="KW-0511">Multifunctional enzyme</keyword>
<evidence type="ECO:0000256" key="3">
    <source>
        <dbReference type="ARBA" id="ARBA00022679"/>
    </source>
</evidence>
<proteinExistence type="inferred from homology"/>
<dbReference type="Pfam" id="PF13847">
    <property type="entry name" value="Methyltransf_31"/>
    <property type="match status" value="1"/>
</dbReference>
<keyword evidence="7" id="KW-1185">Reference proteome</keyword>
<organism evidence="8">
    <name type="scientific">Rodentolepis nana</name>
    <name type="common">Dwarf tapeworm</name>
    <name type="synonym">Hymenolepis nana</name>
    <dbReference type="NCBI Taxonomy" id="102285"/>
    <lineage>
        <taxon>Eukaryota</taxon>
        <taxon>Metazoa</taxon>
        <taxon>Spiralia</taxon>
        <taxon>Lophotrochozoa</taxon>
        <taxon>Platyhelminthes</taxon>
        <taxon>Cestoda</taxon>
        <taxon>Eucestoda</taxon>
        <taxon>Cyclophyllidea</taxon>
        <taxon>Hymenolepididae</taxon>
        <taxon>Rodentolepis</taxon>
    </lineage>
</organism>
<keyword evidence="2" id="KW-0489">Methyltransferase</keyword>
<dbReference type="CDD" id="cd02440">
    <property type="entry name" value="AdoMet_MTases"/>
    <property type="match status" value="1"/>
</dbReference>
<sequence length="647" mass="72502">MSSVLPKKLEDFGSSDYWNNFFTKRDTSFEWYGDFATLVEIFVQNIRKTDTVLEVGCGNSNLSAEIYDKIGCASYLGIDYSQKAIEQSQKLATSRQNLRFEVVDIFRLKSDLALLELPSEHFNCIIDKGTLDAIDNGKTEEAKINQYFENISSVLSLFGRYIIVTLAQDHIVKHIADYFLKEGSEYMVSCFQVTNPERRDASGDSLAMPLFAFVMTKLKVSPSLPQLRLKSVGDDQPIRHDGESTVTMKQRLFDWIKYLQTSCILDQSQIKTKGDREFEIVHEVTGITMFTCRIASSPSHRNRKPQPKGVLLVPQDQAVSFATPEGALVALDSMGRLPCALLAFPNPSIRFTSLDVAKSQLSDGLCASPLASAVRNAPIYSTPDNYLQMKEIKENPPYALITEALKKRKPPPRLLVQNLTSGNVYRFISSDGFSDPLAILLLTWITLTRRLADNLGYLGAKFFYQGVPSCLHKAIMSQLYVNIEEDSLKSLANELNSDIKYVESQEQSQQYALMCYTTPEDDKLNPEGLSSFMRSAEKYLLTQGIGCIFRHKIISSANLEEKIEQECGSALQLLVKHEFETAVVYVIYKKKPKLSKAKFVNRVRQMATEAMALKSGAFAEAESLGCSGKVIGNANECLVNLTRLLTQ</sequence>
<name>A0A0R3TND7_RODNA</name>
<evidence type="ECO:0000256" key="4">
    <source>
        <dbReference type="ARBA" id="ARBA00023268"/>
    </source>
</evidence>
<evidence type="ECO:0000313" key="8">
    <source>
        <dbReference type="WBParaSite" id="HNAJ_0000888901-mRNA-1"/>
    </source>
</evidence>
<dbReference type="Gene3D" id="3.40.50.150">
    <property type="entry name" value="Vaccinia Virus protein VP39"/>
    <property type="match status" value="1"/>
</dbReference>
<evidence type="ECO:0000313" key="6">
    <source>
        <dbReference type="EMBL" id="VDO05065.1"/>
    </source>
</evidence>
<dbReference type="EMBL" id="UZAE01012418">
    <property type="protein sequence ID" value="VDO05065.1"/>
    <property type="molecule type" value="Genomic_DNA"/>
</dbReference>
<evidence type="ECO:0000256" key="2">
    <source>
        <dbReference type="ARBA" id="ARBA00022603"/>
    </source>
</evidence>
<dbReference type="STRING" id="102285.A0A0R3TND7"/>
<protein>
    <submittedName>
        <fullName evidence="8">Methyltranfer_dom domain-containing protein</fullName>
    </submittedName>
</protein>
<dbReference type="OrthoDB" id="411785at2759"/>
<dbReference type="PANTHER" id="PTHR12176:SF78">
    <property type="entry name" value="EEF1A LYSINE AND N-TERMINAL METHYLTRANSFERASE"/>
    <property type="match status" value="1"/>
</dbReference>
<dbReference type="GO" id="GO:0032259">
    <property type="term" value="P:methylation"/>
    <property type="evidence" value="ECO:0007669"/>
    <property type="project" value="UniProtKB-KW"/>
</dbReference>
<dbReference type="InterPro" id="IPR025714">
    <property type="entry name" value="Methyltranfer_dom"/>
</dbReference>